<organism evidence="1 2">
    <name type="scientific">Litchfieldia luteola</name>
    <dbReference type="NCBI Taxonomy" id="682179"/>
    <lineage>
        <taxon>Bacteria</taxon>
        <taxon>Bacillati</taxon>
        <taxon>Bacillota</taxon>
        <taxon>Bacilli</taxon>
        <taxon>Bacillales</taxon>
        <taxon>Bacillaceae</taxon>
        <taxon>Litchfieldia</taxon>
    </lineage>
</organism>
<comment type="caution">
    <text evidence="1">The sequence shown here is derived from an EMBL/GenBank/DDBJ whole genome shotgun (WGS) entry which is preliminary data.</text>
</comment>
<dbReference type="Proteomes" id="UP001516662">
    <property type="component" value="Unassembled WGS sequence"/>
</dbReference>
<dbReference type="EMBL" id="JADCLJ010000002">
    <property type="protein sequence ID" value="MBE4906506.1"/>
    <property type="molecule type" value="Genomic_DNA"/>
</dbReference>
<evidence type="ECO:0000313" key="2">
    <source>
        <dbReference type="Proteomes" id="UP001516662"/>
    </source>
</evidence>
<proteinExistence type="predicted"/>
<keyword evidence="2" id="KW-1185">Reference proteome</keyword>
<evidence type="ECO:0000313" key="1">
    <source>
        <dbReference type="EMBL" id="MBE4906506.1"/>
    </source>
</evidence>
<reference evidence="1 2" key="1">
    <citation type="submission" date="2020-10" db="EMBL/GenBank/DDBJ databases">
        <title>Bacillus sp. HD4P25, an endophyte from a halophyte.</title>
        <authorList>
            <person name="Sun J.-Q."/>
        </authorList>
    </citation>
    <scope>NUCLEOTIDE SEQUENCE [LARGE SCALE GENOMIC DNA]</scope>
    <source>
        <strain evidence="1 2">YIM 93174</strain>
    </source>
</reference>
<name>A0ABR9QDF8_9BACI</name>
<gene>
    <name evidence="1" type="ORF">IMZ08_00355</name>
</gene>
<protein>
    <submittedName>
        <fullName evidence="1">Uncharacterized protein</fullName>
    </submittedName>
</protein>
<dbReference type="RefSeq" id="WP_193534026.1">
    <property type="nucleotide sequence ID" value="NZ_JADCLJ010000002.1"/>
</dbReference>
<accession>A0ABR9QDF8</accession>
<sequence length="110" mass="12613">MIKAIKKLFLKKEVIFLIGVAVIFLLLHSTPNTALRTKVFFMGYPKAALTSAIIDDVYHNEVDKDKFAELNAKAYTLTKPPIETATQGELRNYLVRRFVFLYFAEYYGEG</sequence>